<dbReference type="EMBL" id="FQUG01000003">
    <property type="protein sequence ID" value="SHE62452.1"/>
    <property type="molecule type" value="Genomic_DNA"/>
</dbReference>
<dbReference type="OrthoDB" id="9803913at2"/>
<sequence length="187" mass="21904">MGFFDIFRTHTDYPPVPFLVTVIAFETANKSHKSVCKVSVHVVDNGNVIFSEEQLIKPKTKSWTFTYYNHISEKDVQNAPTFEEYWPTIEPYIKGNVVYFSNYQRSVLHAKCGDLPANYVDVQDIVCAWYEMDHYTMDDVLDKFGCDYGGSKPEMVYDILCALYQRKKGKMKKILSRKNEDDYDYYD</sequence>
<dbReference type="Proteomes" id="UP000184404">
    <property type="component" value="Unassembled WGS sequence"/>
</dbReference>
<dbReference type="InterPro" id="IPR036397">
    <property type="entry name" value="RNaseH_sf"/>
</dbReference>
<reference evidence="1 2" key="1">
    <citation type="submission" date="2016-11" db="EMBL/GenBank/DDBJ databases">
        <authorList>
            <person name="Jaros S."/>
            <person name="Januszkiewicz K."/>
            <person name="Wedrychowicz H."/>
        </authorList>
    </citation>
    <scope>NUCLEOTIDE SEQUENCE [LARGE SCALE GENOMIC DNA]</scope>
    <source>
        <strain evidence="1 2">DSM 10502</strain>
    </source>
</reference>
<dbReference type="STRING" id="1123243.SAMN02745190_00840"/>
<evidence type="ECO:0000313" key="2">
    <source>
        <dbReference type="Proteomes" id="UP000184404"/>
    </source>
</evidence>
<accession>A0A1M4V0M6</accession>
<dbReference type="Gene3D" id="3.30.420.10">
    <property type="entry name" value="Ribonuclease H-like superfamily/Ribonuclease H"/>
    <property type="match status" value="1"/>
</dbReference>
<gene>
    <name evidence="1" type="ORF">SAMN02745190_00840</name>
</gene>
<dbReference type="SUPFAM" id="SSF53098">
    <property type="entry name" value="Ribonuclease H-like"/>
    <property type="match status" value="1"/>
</dbReference>
<dbReference type="GO" id="GO:0003676">
    <property type="term" value="F:nucleic acid binding"/>
    <property type="evidence" value="ECO:0007669"/>
    <property type="project" value="InterPro"/>
</dbReference>
<proteinExistence type="predicted"/>
<keyword evidence="2" id="KW-1185">Reference proteome</keyword>
<name>A0A1M4V0M6_9FIRM</name>
<dbReference type="InterPro" id="IPR012337">
    <property type="entry name" value="RNaseH-like_sf"/>
</dbReference>
<evidence type="ECO:0000313" key="1">
    <source>
        <dbReference type="EMBL" id="SHE62452.1"/>
    </source>
</evidence>
<protein>
    <submittedName>
        <fullName evidence="1">DNA polymerase III, epsilon subunit</fullName>
    </submittedName>
</protein>
<dbReference type="AlphaFoldDB" id="A0A1M4V0M6"/>
<organism evidence="1 2">
    <name type="scientific">Schwartzia succinivorans DSM 10502</name>
    <dbReference type="NCBI Taxonomy" id="1123243"/>
    <lineage>
        <taxon>Bacteria</taxon>
        <taxon>Bacillati</taxon>
        <taxon>Bacillota</taxon>
        <taxon>Negativicutes</taxon>
        <taxon>Selenomonadales</taxon>
        <taxon>Selenomonadaceae</taxon>
        <taxon>Schwartzia</taxon>
    </lineage>
</organism>
<dbReference type="RefSeq" id="WP_072934931.1">
    <property type="nucleotide sequence ID" value="NZ_FQUG01000003.1"/>
</dbReference>